<keyword evidence="1 4" id="KW-0378">Hydrolase</keyword>
<dbReference type="eggNOG" id="COG1752">
    <property type="taxonomic scope" value="Bacteria"/>
</dbReference>
<name>B8E162_DICTD</name>
<dbReference type="InterPro" id="IPR002641">
    <property type="entry name" value="PNPLA_dom"/>
</dbReference>
<dbReference type="InterPro" id="IPR050301">
    <property type="entry name" value="NTE"/>
</dbReference>
<feature type="active site" description="Proton acceptor" evidence="4">
    <location>
        <position position="158"/>
    </location>
</feature>
<dbReference type="RefSeq" id="WP_012583274.1">
    <property type="nucleotide sequence ID" value="NC_011661.1"/>
</dbReference>
<keyword evidence="2 4" id="KW-0442">Lipid degradation</keyword>
<dbReference type="InterPro" id="IPR016035">
    <property type="entry name" value="Acyl_Trfase/lysoPLipase"/>
</dbReference>
<feature type="short sequence motif" description="GXSXG" evidence="4">
    <location>
        <begin position="39"/>
        <end position="43"/>
    </location>
</feature>
<evidence type="ECO:0000256" key="4">
    <source>
        <dbReference type="PROSITE-ProRule" id="PRU01161"/>
    </source>
</evidence>
<accession>B8E162</accession>
<evidence type="ECO:0000259" key="5">
    <source>
        <dbReference type="PROSITE" id="PS51635"/>
    </source>
</evidence>
<feature type="short sequence motif" description="DGA/G" evidence="4">
    <location>
        <begin position="158"/>
        <end position="160"/>
    </location>
</feature>
<dbReference type="PANTHER" id="PTHR14226:SF76">
    <property type="entry name" value="NTE FAMILY PROTEIN RSSA"/>
    <property type="match status" value="1"/>
</dbReference>
<dbReference type="AlphaFoldDB" id="B8E162"/>
<evidence type="ECO:0000313" key="6">
    <source>
        <dbReference type="EMBL" id="ACK42190.1"/>
    </source>
</evidence>
<dbReference type="OrthoDB" id="5290098at2"/>
<evidence type="ECO:0000256" key="3">
    <source>
        <dbReference type="ARBA" id="ARBA00023098"/>
    </source>
</evidence>
<dbReference type="GO" id="GO:0016787">
    <property type="term" value="F:hydrolase activity"/>
    <property type="evidence" value="ECO:0007669"/>
    <property type="project" value="UniProtKB-UniRule"/>
</dbReference>
<dbReference type="Gene3D" id="3.40.1090.10">
    <property type="entry name" value="Cytosolic phospholipase A2 catalytic domain"/>
    <property type="match status" value="2"/>
</dbReference>
<keyword evidence="7" id="KW-1185">Reference proteome</keyword>
<gene>
    <name evidence="6" type="ordered locus">Dtur_0909</name>
</gene>
<evidence type="ECO:0000313" key="7">
    <source>
        <dbReference type="Proteomes" id="UP000007719"/>
    </source>
</evidence>
<feature type="domain" description="PNPLA" evidence="5">
    <location>
        <begin position="8"/>
        <end position="171"/>
    </location>
</feature>
<keyword evidence="3 4" id="KW-0443">Lipid metabolism</keyword>
<dbReference type="KEGG" id="dtu:Dtur_0909"/>
<feature type="active site" description="Nucleophile" evidence="4">
    <location>
        <position position="41"/>
    </location>
</feature>
<dbReference type="GO" id="GO:0016042">
    <property type="term" value="P:lipid catabolic process"/>
    <property type="evidence" value="ECO:0007669"/>
    <property type="project" value="UniProtKB-UniRule"/>
</dbReference>
<organism evidence="6 7">
    <name type="scientific">Dictyoglomus turgidum (strain DSM 6724 / Z-1310)</name>
    <dbReference type="NCBI Taxonomy" id="515635"/>
    <lineage>
        <taxon>Bacteria</taxon>
        <taxon>Pseudomonadati</taxon>
        <taxon>Dictyoglomota</taxon>
        <taxon>Dictyoglomia</taxon>
        <taxon>Dictyoglomales</taxon>
        <taxon>Dictyoglomaceae</taxon>
        <taxon>Dictyoglomus</taxon>
    </lineage>
</organism>
<proteinExistence type="predicted"/>
<dbReference type="Pfam" id="PF01734">
    <property type="entry name" value="Patatin"/>
    <property type="match status" value="1"/>
</dbReference>
<dbReference type="EnsemblBacteria" id="ACK42190">
    <property type="protein sequence ID" value="ACK42190"/>
    <property type="gene ID" value="Dtur_0909"/>
</dbReference>
<evidence type="ECO:0000256" key="2">
    <source>
        <dbReference type="ARBA" id="ARBA00022963"/>
    </source>
</evidence>
<dbReference type="HOGENOM" id="CLU_047251_2_1_0"/>
<dbReference type="InParanoid" id="B8E162"/>
<dbReference type="Proteomes" id="UP000007719">
    <property type="component" value="Chromosome"/>
</dbReference>
<reference evidence="7" key="1">
    <citation type="journal article" date="2016" name="Front. Microbiol.">
        <title>The complete genome sequence of hyperthermophile Dictyoglomus turgidum DSM 6724 reveals a specialized carbohydrate fermentor.</title>
        <authorList>
            <person name="Brumm P.J."/>
            <person name="Gowda K."/>
            <person name="Robb F.T."/>
            <person name="Mead D.A."/>
        </authorList>
    </citation>
    <scope>NUCLEOTIDE SEQUENCE [LARGE SCALE GENOMIC DNA]</scope>
    <source>
        <strain evidence="7">DSM 6724 / Z-1310</strain>
    </source>
</reference>
<dbReference type="FunCoup" id="B8E162">
    <property type="interactions" value="37"/>
</dbReference>
<comment type="caution">
    <text evidence="4">Lacks conserved residue(s) required for the propagation of feature annotation.</text>
</comment>
<dbReference type="PROSITE" id="PS51635">
    <property type="entry name" value="PNPLA"/>
    <property type="match status" value="1"/>
</dbReference>
<protein>
    <submittedName>
        <fullName evidence="6">Patatin</fullName>
    </submittedName>
</protein>
<dbReference type="PANTHER" id="PTHR14226">
    <property type="entry name" value="NEUROPATHY TARGET ESTERASE/SWISS CHEESE D.MELANOGASTER"/>
    <property type="match status" value="1"/>
</dbReference>
<dbReference type="EMBL" id="CP001251">
    <property type="protein sequence ID" value="ACK42190.1"/>
    <property type="molecule type" value="Genomic_DNA"/>
</dbReference>
<sequence length="310" mass="34953">MRGVKIGLALGSGGAKGLSHIGVLKVLEEYNIEISFITGSSIGALIGGLYAKGYSSKELENLANSIAENKEQFYKLFDFSKSLQGIIKGDKILEYLDNLLEGTTFDKLKKPFIPIAVDLIMGEKVYVQEGKVSEGIRGSISIPVIFQPFPWKDKLLIDGGVLSPLPVKDLKKLYKPDIVIAVSLHKRSKWAPKNNISIDIPYKPNTITEKITYTLSQTSIFREFQKRLNPLLNPSLFDVLMQTIDIMNYELEEDNKKEADIVIIPEVQNYGTFDFDKAKELIEKGESATKEKIQEILNLIKRKKKKFIFF</sequence>
<dbReference type="SUPFAM" id="SSF52151">
    <property type="entry name" value="FabD/lysophospholipase-like"/>
    <property type="match status" value="1"/>
</dbReference>
<evidence type="ECO:0000256" key="1">
    <source>
        <dbReference type="ARBA" id="ARBA00022801"/>
    </source>
</evidence>
<dbReference type="STRING" id="515635.Dtur_0909"/>